<dbReference type="AlphaFoldDB" id="A0A6G0JVZ9"/>
<gene>
    <name evidence="2" type="ORF">PF010_g26902</name>
</gene>
<comment type="caution">
    <text evidence="2">The sequence shown here is derived from an EMBL/GenBank/DDBJ whole genome shotgun (WGS) entry which is preliminary data.</text>
</comment>
<feature type="compositionally biased region" description="Basic residues" evidence="1">
    <location>
        <begin position="1"/>
        <end position="23"/>
    </location>
</feature>
<evidence type="ECO:0000313" key="3">
    <source>
        <dbReference type="Proteomes" id="UP000488956"/>
    </source>
</evidence>
<accession>A0A6G0JVZ9</accession>
<protein>
    <submittedName>
        <fullName evidence="2">Uncharacterized protein</fullName>
    </submittedName>
</protein>
<proteinExistence type="predicted"/>
<name>A0A6G0JVZ9_9STRA</name>
<organism evidence="2 3">
    <name type="scientific">Phytophthora fragariae</name>
    <dbReference type="NCBI Taxonomy" id="53985"/>
    <lineage>
        <taxon>Eukaryota</taxon>
        <taxon>Sar</taxon>
        <taxon>Stramenopiles</taxon>
        <taxon>Oomycota</taxon>
        <taxon>Peronosporomycetes</taxon>
        <taxon>Peronosporales</taxon>
        <taxon>Peronosporaceae</taxon>
        <taxon>Phytophthora</taxon>
    </lineage>
</organism>
<dbReference type="EMBL" id="QXFX01003465">
    <property type="protein sequence ID" value="KAE9068842.1"/>
    <property type="molecule type" value="Genomic_DNA"/>
</dbReference>
<sequence length="324" mass="36313">MDGTKEKRRAVSRSTKRGTKKQRPITEATSTPLTDDSTLGLLCCVLELGAPSVWRYLTPEETSSVVQAVRSALSQDLVESVALKALDGFAVENKTHLGGECQCDWMGDLSFTPYYQPRNHCQKAPPFNVNRDFPIFQTPGSAAALLSALLLTKKLLDTVSWANRFANPAYYPVVCPLLTGAGQSFKNKAAVTRAMNAVYPRAGSHFFYKSTKTKRSTRSHDYLYEHWDGINGMSCQYCDDLVAEEDSRWTLKEIESIRANCKRLYRPLKAQMQQNLQFVRCDRRPRRHVGQYLGPFPYNGLVAGITSDGVLCGLYLNLGFWGDD</sequence>
<feature type="region of interest" description="Disordered" evidence="1">
    <location>
        <begin position="1"/>
        <end position="32"/>
    </location>
</feature>
<dbReference type="Proteomes" id="UP000488956">
    <property type="component" value="Unassembled WGS sequence"/>
</dbReference>
<evidence type="ECO:0000313" key="2">
    <source>
        <dbReference type="EMBL" id="KAE9068842.1"/>
    </source>
</evidence>
<reference evidence="2 3" key="1">
    <citation type="submission" date="2018-09" db="EMBL/GenBank/DDBJ databases">
        <title>Genomic investigation of the strawberry pathogen Phytophthora fragariae indicates pathogenicity is determined by transcriptional variation in three key races.</title>
        <authorList>
            <person name="Adams T.M."/>
            <person name="Armitage A.D."/>
            <person name="Sobczyk M.K."/>
            <person name="Bates H.J."/>
            <person name="Dunwell J.M."/>
            <person name="Nellist C.F."/>
            <person name="Harrison R.J."/>
        </authorList>
    </citation>
    <scope>NUCLEOTIDE SEQUENCE [LARGE SCALE GENOMIC DNA]</scope>
    <source>
        <strain evidence="2 3">ONT-3</strain>
    </source>
</reference>
<evidence type="ECO:0000256" key="1">
    <source>
        <dbReference type="SAM" id="MobiDB-lite"/>
    </source>
</evidence>